<feature type="domain" description="HTH araC/xylS-type" evidence="7">
    <location>
        <begin position="204"/>
        <end position="305"/>
    </location>
</feature>
<dbReference type="RefSeq" id="WP_172434268.1">
    <property type="nucleotide sequence ID" value="NZ_AP022642.1"/>
</dbReference>
<comment type="function">
    <text evidence="6">Regulatory protein of the TOL plasmid xyl operons. XylS activates the xylXYZLTEGFJQKIH operon required for the degradation of toluene, m-xylene and p-xylene.</text>
</comment>
<gene>
    <name evidence="8" type="ORF">PtoMrB4_39160</name>
</gene>
<dbReference type="GO" id="GO:0009893">
    <property type="term" value="P:positive regulation of metabolic process"/>
    <property type="evidence" value="ECO:0007669"/>
    <property type="project" value="UniProtKB-ARBA"/>
</dbReference>
<evidence type="ECO:0000256" key="5">
    <source>
        <dbReference type="ARBA" id="ARBA00023163"/>
    </source>
</evidence>
<dbReference type="GeneID" id="57399135"/>
<evidence type="ECO:0000313" key="9">
    <source>
        <dbReference type="Proteomes" id="UP000501237"/>
    </source>
</evidence>
<dbReference type="Gene3D" id="1.10.10.60">
    <property type="entry name" value="Homeodomain-like"/>
    <property type="match status" value="1"/>
</dbReference>
<reference evidence="8 9" key="1">
    <citation type="journal article" date="2020" name="Microbiol. Resour. Announc.">
        <title>Complete genome sequence of Pseudomonas otitidis strain MrB4, isolated from Lake Biwa in Japan.</title>
        <authorList>
            <person name="Miyazaki K."/>
            <person name="Hase E."/>
            <person name="Maruya T."/>
        </authorList>
    </citation>
    <scope>NUCLEOTIDE SEQUENCE [LARGE SCALE GENOMIC DNA]</scope>
    <source>
        <strain evidence="8 9">MrB4</strain>
    </source>
</reference>
<dbReference type="GO" id="GO:0003700">
    <property type="term" value="F:DNA-binding transcription factor activity"/>
    <property type="evidence" value="ECO:0007669"/>
    <property type="project" value="InterPro"/>
</dbReference>
<evidence type="ECO:0000259" key="7">
    <source>
        <dbReference type="PROSITE" id="PS01124"/>
    </source>
</evidence>
<evidence type="ECO:0000313" key="8">
    <source>
        <dbReference type="EMBL" id="BCA29939.1"/>
    </source>
</evidence>
<dbReference type="SMART" id="SM00342">
    <property type="entry name" value="HTH_ARAC"/>
    <property type="match status" value="1"/>
</dbReference>
<dbReference type="PROSITE" id="PS00041">
    <property type="entry name" value="HTH_ARAC_FAMILY_1"/>
    <property type="match status" value="1"/>
</dbReference>
<dbReference type="InterPro" id="IPR009057">
    <property type="entry name" value="Homeodomain-like_sf"/>
</dbReference>
<dbReference type="InterPro" id="IPR018062">
    <property type="entry name" value="HTH_AraC-typ_CS"/>
</dbReference>
<dbReference type="SUPFAM" id="SSF46689">
    <property type="entry name" value="Homeodomain-like"/>
    <property type="match status" value="1"/>
</dbReference>
<evidence type="ECO:0000256" key="3">
    <source>
        <dbReference type="ARBA" id="ARBA00023125"/>
    </source>
</evidence>
<dbReference type="AlphaFoldDB" id="A0A679GQY1"/>
<dbReference type="PANTHER" id="PTHR46796">
    <property type="entry name" value="HTH-TYPE TRANSCRIPTIONAL ACTIVATOR RHAS-RELATED"/>
    <property type="match status" value="1"/>
</dbReference>
<dbReference type="Pfam" id="PF14525">
    <property type="entry name" value="AraC_binding_2"/>
    <property type="match status" value="1"/>
</dbReference>
<keyword evidence="5" id="KW-0804">Transcription</keyword>
<name>A0A679GQY1_9GAMM</name>
<dbReference type="Pfam" id="PF12833">
    <property type="entry name" value="HTH_18"/>
    <property type="match status" value="1"/>
</dbReference>
<dbReference type="PROSITE" id="PS01124">
    <property type="entry name" value="HTH_ARAC_FAMILY_2"/>
    <property type="match status" value="1"/>
</dbReference>
<evidence type="ECO:0000256" key="4">
    <source>
        <dbReference type="ARBA" id="ARBA00023159"/>
    </source>
</evidence>
<dbReference type="GO" id="GO:0005737">
    <property type="term" value="C:cytoplasm"/>
    <property type="evidence" value="ECO:0007669"/>
    <property type="project" value="UniProtKB-SubCell"/>
</dbReference>
<proteinExistence type="predicted"/>
<dbReference type="GO" id="GO:0043565">
    <property type="term" value="F:sequence-specific DNA binding"/>
    <property type="evidence" value="ECO:0007669"/>
    <property type="project" value="InterPro"/>
</dbReference>
<dbReference type="InterPro" id="IPR035418">
    <property type="entry name" value="AraC-bd_2"/>
</dbReference>
<dbReference type="PRINTS" id="PR00032">
    <property type="entry name" value="HTHARAC"/>
</dbReference>
<protein>
    <submittedName>
        <fullName evidence="8">FeaR family transcriptional regulator</fullName>
    </submittedName>
</protein>
<dbReference type="InterPro" id="IPR020449">
    <property type="entry name" value="Tscrpt_reg_AraC-type_HTH"/>
</dbReference>
<dbReference type="KEGG" id="poj:PtoMrB4_39160"/>
<keyword evidence="3" id="KW-0238">DNA-binding</keyword>
<keyword evidence="2" id="KW-0805">Transcription regulation</keyword>
<evidence type="ECO:0000256" key="6">
    <source>
        <dbReference type="ARBA" id="ARBA00037345"/>
    </source>
</evidence>
<keyword evidence="4" id="KW-0010">Activator</keyword>
<accession>A0A679GQY1</accession>
<dbReference type="NCBIfam" id="NF007243">
    <property type="entry name" value="PRK09685.1"/>
    <property type="match status" value="1"/>
</dbReference>
<comment type="subcellular location">
    <subcellularLocation>
        <location evidence="1">Cytoplasm</location>
    </subcellularLocation>
</comment>
<evidence type="ECO:0000256" key="2">
    <source>
        <dbReference type="ARBA" id="ARBA00023015"/>
    </source>
</evidence>
<dbReference type="Proteomes" id="UP000501237">
    <property type="component" value="Chromosome"/>
</dbReference>
<dbReference type="EMBL" id="AP022642">
    <property type="protein sequence ID" value="BCA29939.1"/>
    <property type="molecule type" value="Genomic_DNA"/>
</dbReference>
<dbReference type="InterPro" id="IPR018060">
    <property type="entry name" value="HTH_AraC"/>
</dbReference>
<dbReference type="PANTHER" id="PTHR46796:SF6">
    <property type="entry name" value="ARAC SUBFAMILY"/>
    <property type="match status" value="1"/>
</dbReference>
<evidence type="ECO:0000256" key="1">
    <source>
        <dbReference type="ARBA" id="ARBA00004496"/>
    </source>
</evidence>
<dbReference type="InterPro" id="IPR050204">
    <property type="entry name" value="AraC_XylS_family_regulators"/>
</dbReference>
<organism evidence="8 9">
    <name type="scientific">Metapseudomonas otitidis</name>
    <dbReference type="NCBI Taxonomy" id="319939"/>
    <lineage>
        <taxon>Bacteria</taxon>
        <taxon>Pseudomonadati</taxon>
        <taxon>Pseudomonadota</taxon>
        <taxon>Gammaproteobacteria</taxon>
        <taxon>Pseudomonadales</taxon>
        <taxon>Pseudomonadaceae</taxon>
        <taxon>Metapseudomonas</taxon>
    </lineage>
</organism>
<sequence length="309" mass="34576">MAFPTRTLAAFDTFSQSLRAVCGNFETRPSTQHNQFIGDIHAHCIGPLETAHIRTNAGLIARERVGVDGEDDRHCFLIFQRSGRQCIRQRGVELELHAGDFALVDSALPFEIRPQGLIENVSVHLARQRVMEHFQGQQPFGRLARNSLSSRMIRALVDSIGDSAGTLDPSADGQALQDALLALLVPALAERVEALPEHTGDLYGVALQLIGESLQDAELSPALLAERLHISVRRLYRLFEDQGESVCRYIQRARLDKVAQDLSAQVLRHESITQIAFKWGFFDAAHFSRAFKRQFELSPRDYRARAHCA</sequence>